<name>A0A840HZ54_9SPHN</name>
<evidence type="ECO:0000313" key="2">
    <source>
        <dbReference type="Proteomes" id="UP000575068"/>
    </source>
</evidence>
<proteinExistence type="predicted"/>
<protein>
    <submittedName>
        <fullName evidence="1">Uncharacterized protein</fullName>
    </submittedName>
</protein>
<dbReference type="AlphaFoldDB" id="A0A840HZ54"/>
<gene>
    <name evidence="1" type="ORF">HNQ99_003185</name>
</gene>
<dbReference type="RefSeq" id="WP_281376852.1">
    <property type="nucleotide sequence ID" value="NZ_JACHOV010000016.1"/>
</dbReference>
<sequence length="40" mass="4389">MIQVAALDLARRAEAVRIGEILSGTCTVDFQTDEHAFAIR</sequence>
<accession>A0A840HZ54</accession>
<organism evidence="1 2">
    <name type="scientific">Rhizorhapis suberifaciens</name>
    <name type="common">corky root of lettuce</name>
    <dbReference type="NCBI Taxonomy" id="13656"/>
    <lineage>
        <taxon>Bacteria</taxon>
        <taxon>Pseudomonadati</taxon>
        <taxon>Pseudomonadota</taxon>
        <taxon>Alphaproteobacteria</taxon>
        <taxon>Sphingomonadales</taxon>
        <taxon>Sphingomonadaceae</taxon>
        <taxon>Rhizorhapis</taxon>
    </lineage>
</organism>
<dbReference type="Proteomes" id="UP000575068">
    <property type="component" value="Unassembled WGS sequence"/>
</dbReference>
<dbReference type="EMBL" id="JACHOV010000016">
    <property type="protein sequence ID" value="MBB4642849.1"/>
    <property type="molecule type" value="Genomic_DNA"/>
</dbReference>
<comment type="caution">
    <text evidence="1">The sequence shown here is derived from an EMBL/GenBank/DDBJ whole genome shotgun (WGS) entry which is preliminary data.</text>
</comment>
<reference evidence="1 2" key="1">
    <citation type="submission" date="2020-08" db="EMBL/GenBank/DDBJ databases">
        <title>Genomic Encyclopedia of Type Strains, Phase IV (KMG-IV): sequencing the most valuable type-strain genomes for metagenomic binning, comparative biology and taxonomic classification.</title>
        <authorList>
            <person name="Goeker M."/>
        </authorList>
    </citation>
    <scope>NUCLEOTIDE SEQUENCE [LARGE SCALE GENOMIC DNA]</scope>
    <source>
        <strain evidence="1 2">DSM 7465</strain>
    </source>
</reference>
<evidence type="ECO:0000313" key="1">
    <source>
        <dbReference type="EMBL" id="MBB4642849.1"/>
    </source>
</evidence>
<keyword evidence="2" id="KW-1185">Reference proteome</keyword>